<reference evidence="8" key="1">
    <citation type="submission" date="2022-10" db="EMBL/GenBank/DDBJ databases">
        <title>Adaptive evolution leads to modifications in subtelomeric GC content in a zoonotic Cryptosporidium species.</title>
        <authorList>
            <person name="Li J."/>
            <person name="Feng Y."/>
            <person name="Xiao L."/>
        </authorList>
    </citation>
    <scope>NUCLEOTIDE SEQUENCE</scope>
    <source>
        <strain evidence="8">25894</strain>
    </source>
</reference>
<keyword evidence="5 6" id="KW-0472">Membrane</keyword>
<accession>A0ABQ8P6A2</accession>
<dbReference type="PANTHER" id="PTHR10926:SF0">
    <property type="entry name" value="CDC50, ISOFORM A"/>
    <property type="match status" value="1"/>
</dbReference>
<evidence type="ECO:0000256" key="6">
    <source>
        <dbReference type="PIRNR" id="PIRNR015840"/>
    </source>
</evidence>
<feature type="transmembrane region" description="Helical" evidence="7">
    <location>
        <begin position="52"/>
        <end position="75"/>
    </location>
</feature>
<evidence type="ECO:0000256" key="3">
    <source>
        <dbReference type="ARBA" id="ARBA00022692"/>
    </source>
</evidence>
<evidence type="ECO:0000313" key="8">
    <source>
        <dbReference type="EMBL" id="KAJ1607248.1"/>
    </source>
</evidence>
<dbReference type="PANTHER" id="PTHR10926">
    <property type="entry name" value="CELL CYCLE CONTROL PROTEIN 50"/>
    <property type="match status" value="1"/>
</dbReference>
<comment type="similarity">
    <text evidence="2 6">Belongs to the CDC50/LEM3 family.</text>
</comment>
<evidence type="ECO:0000256" key="5">
    <source>
        <dbReference type="ARBA" id="ARBA00023136"/>
    </source>
</evidence>
<organism evidence="8 9">
    <name type="scientific">Cryptosporidium canis</name>
    <dbReference type="NCBI Taxonomy" id="195482"/>
    <lineage>
        <taxon>Eukaryota</taxon>
        <taxon>Sar</taxon>
        <taxon>Alveolata</taxon>
        <taxon>Apicomplexa</taxon>
        <taxon>Conoidasida</taxon>
        <taxon>Coccidia</taxon>
        <taxon>Eucoccidiorida</taxon>
        <taxon>Eimeriorina</taxon>
        <taxon>Cryptosporidiidae</taxon>
        <taxon>Cryptosporidium</taxon>
    </lineage>
</organism>
<evidence type="ECO:0000256" key="2">
    <source>
        <dbReference type="ARBA" id="ARBA00009457"/>
    </source>
</evidence>
<evidence type="ECO:0000256" key="4">
    <source>
        <dbReference type="ARBA" id="ARBA00022989"/>
    </source>
</evidence>
<comment type="caution">
    <text evidence="8">The sequence shown here is derived from an EMBL/GenBank/DDBJ whole genome shotgun (WGS) entry which is preliminary data.</text>
</comment>
<feature type="transmembrane region" description="Helical" evidence="7">
    <location>
        <begin position="299"/>
        <end position="321"/>
    </location>
</feature>
<dbReference type="Pfam" id="PF03381">
    <property type="entry name" value="CDC50"/>
    <property type="match status" value="1"/>
</dbReference>
<name>A0ABQ8P6A2_9CRYT</name>
<gene>
    <name evidence="8" type="ORF">OJ252_2903</name>
</gene>
<dbReference type="EMBL" id="JAPCXB010000123">
    <property type="protein sequence ID" value="KAJ1607248.1"/>
    <property type="molecule type" value="Genomic_DNA"/>
</dbReference>
<evidence type="ECO:0000256" key="1">
    <source>
        <dbReference type="ARBA" id="ARBA00004141"/>
    </source>
</evidence>
<sequence>MSSNYYRHELSNLIWIQRLRKGEKNVDEILDSFVQQNMKIWSPGKYLFSPKIAINLFFIGSIFHAVFAALFYFYFKSSLYVEYISEPIYKNTSSVTFNVTNDINGPVNINIYIDNFYQNFRSFVQSRPSDIFPGFSCGSAKTLRYLRQVRGGTLDNYIGKLPINAIKDETPLVPCGLSSITFFNDEFEIYHLKENGEKEQIIFEIDNLSLKNDFSMFATPYNKMMWIKTTDIHYRIWMHGAWLPKFKMVWGQIPYNLKSGIYEIKIIANMWPAESFNSIKKIGFERVSFLGSKNINASYFFFIWSVWLFSISFLFIIMLSCRCNNLKAKLRKLIGFI</sequence>
<evidence type="ECO:0000256" key="7">
    <source>
        <dbReference type="SAM" id="Phobius"/>
    </source>
</evidence>
<dbReference type="Proteomes" id="UP001071777">
    <property type="component" value="Unassembled WGS sequence"/>
</dbReference>
<evidence type="ECO:0000313" key="9">
    <source>
        <dbReference type="Proteomes" id="UP001071777"/>
    </source>
</evidence>
<keyword evidence="3 7" id="KW-0812">Transmembrane</keyword>
<keyword evidence="9" id="KW-1185">Reference proteome</keyword>
<proteinExistence type="inferred from homology"/>
<keyword evidence="4 7" id="KW-1133">Transmembrane helix</keyword>
<protein>
    <submittedName>
        <fullName evidence="8">Cdc50p-like membrane protein</fullName>
    </submittedName>
</protein>
<dbReference type="PIRSF" id="PIRSF015840">
    <property type="entry name" value="DUF284_TM_euk"/>
    <property type="match status" value="1"/>
</dbReference>
<comment type="subcellular location">
    <subcellularLocation>
        <location evidence="1">Membrane</location>
        <topology evidence="1">Multi-pass membrane protein</topology>
    </subcellularLocation>
</comment>
<dbReference type="InterPro" id="IPR005045">
    <property type="entry name" value="CDC50/LEM3_fam"/>
</dbReference>